<comment type="caution">
    <text evidence="1">The sequence shown here is derived from an EMBL/GenBank/DDBJ whole genome shotgun (WGS) entry which is preliminary data.</text>
</comment>
<protein>
    <submittedName>
        <fullName evidence="1">Uncharacterized protein</fullName>
    </submittedName>
</protein>
<sequence>METARLLARFKLQVRRSLDMAVDLAALTADEQYAEKLLHEVEERAEDEELLLMVVRLRDRLRAQYQPAPVVEPANEEVVKPATPAVRDYRFGARG</sequence>
<gene>
    <name evidence="1" type="ORF">E6O51_04325</name>
</gene>
<dbReference type="EMBL" id="SSOD01000003">
    <property type="protein sequence ID" value="THF63535.1"/>
    <property type="molecule type" value="Genomic_DNA"/>
</dbReference>
<dbReference type="OrthoDB" id="8564415at2"/>
<name>A0A4S4AWC0_9RHOO</name>
<dbReference type="Proteomes" id="UP000307956">
    <property type="component" value="Unassembled WGS sequence"/>
</dbReference>
<keyword evidence="2" id="KW-1185">Reference proteome</keyword>
<proteinExistence type="predicted"/>
<reference evidence="1 2" key="1">
    <citation type="submission" date="2019-04" db="EMBL/GenBank/DDBJ databases">
        <title>Azoarcus rhizosphaerae sp. nov. isolated from rhizosphere of Ficus religiosa.</title>
        <authorList>
            <person name="Lin S.-Y."/>
            <person name="Hameed A."/>
            <person name="Hsu Y.-H."/>
            <person name="Young C.-C."/>
        </authorList>
    </citation>
    <scope>NUCLEOTIDE SEQUENCE [LARGE SCALE GENOMIC DNA]</scope>
    <source>
        <strain evidence="1 2">CC-YHH848</strain>
    </source>
</reference>
<evidence type="ECO:0000313" key="2">
    <source>
        <dbReference type="Proteomes" id="UP000307956"/>
    </source>
</evidence>
<dbReference type="AlphaFoldDB" id="A0A4S4AWC0"/>
<accession>A0A4S4AWC0</accession>
<organism evidence="1 2">
    <name type="scientific">Pseudothauera rhizosphaerae</name>
    <dbReference type="NCBI Taxonomy" id="2565932"/>
    <lineage>
        <taxon>Bacteria</taxon>
        <taxon>Pseudomonadati</taxon>
        <taxon>Pseudomonadota</taxon>
        <taxon>Betaproteobacteria</taxon>
        <taxon>Rhodocyclales</taxon>
        <taxon>Zoogloeaceae</taxon>
        <taxon>Pseudothauera</taxon>
    </lineage>
</organism>
<evidence type="ECO:0000313" key="1">
    <source>
        <dbReference type="EMBL" id="THF63535.1"/>
    </source>
</evidence>